<dbReference type="EMBL" id="OZ019895">
    <property type="protein sequence ID" value="CAK9218835.1"/>
    <property type="molecule type" value="Genomic_DNA"/>
</dbReference>
<organism evidence="1 2">
    <name type="scientific">Sphagnum troendelagicum</name>
    <dbReference type="NCBI Taxonomy" id="128251"/>
    <lineage>
        <taxon>Eukaryota</taxon>
        <taxon>Viridiplantae</taxon>
        <taxon>Streptophyta</taxon>
        <taxon>Embryophyta</taxon>
        <taxon>Bryophyta</taxon>
        <taxon>Sphagnophytina</taxon>
        <taxon>Sphagnopsida</taxon>
        <taxon>Sphagnales</taxon>
        <taxon>Sphagnaceae</taxon>
        <taxon>Sphagnum</taxon>
    </lineage>
</organism>
<evidence type="ECO:0000313" key="1">
    <source>
        <dbReference type="EMBL" id="CAK9218835.1"/>
    </source>
</evidence>
<reference evidence="1" key="1">
    <citation type="submission" date="2024-02" db="EMBL/GenBank/DDBJ databases">
        <authorList>
            <consortium name="ELIXIR-Norway"/>
            <consortium name="Elixir Norway"/>
        </authorList>
    </citation>
    <scope>NUCLEOTIDE SEQUENCE</scope>
</reference>
<accession>A0ABP0UCI4</accession>
<proteinExistence type="predicted"/>
<dbReference type="Proteomes" id="UP001497512">
    <property type="component" value="Chromosome 3"/>
</dbReference>
<evidence type="ECO:0000313" key="2">
    <source>
        <dbReference type="Proteomes" id="UP001497512"/>
    </source>
</evidence>
<name>A0ABP0UCI4_9BRYO</name>
<keyword evidence="2" id="KW-1185">Reference proteome</keyword>
<protein>
    <submittedName>
        <fullName evidence="1">Uncharacterized protein</fullName>
    </submittedName>
</protein>
<sequence>MDQSAAQQKFFITPYMRNGAARCCSSCGSSGCYLIKAGNGRGSHRLEDMEETFLQHSTSSKTLAWICSCKKNSRWRRHISCSTLLSSKTLAWNCSWNELIPILDFKYPN</sequence>
<gene>
    <name evidence="1" type="ORF">CSSPTR1EN2_LOCUS14183</name>
</gene>